<evidence type="ECO:0000313" key="3">
    <source>
        <dbReference type="Proteomes" id="UP000494363"/>
    </source>
</evidence>
<accession>A0A6J5F6I9</accession>
<evidence type="ECO:0000313" key="2">
    <source>
        <dbReference type="EMBL" id="CAB3772945.1"/>
    </source>
</evidence>
<dbReference type="AlphaFoldDB" id="A0A6J5F6I9"/>
<evidence type="ECO:0000256" key="1">
    <source>
        <dbReference type="SAM" id="MobiDB-lite"/>
    </source>
</evidence>
<keyword evidence="3" id="KW-1185">Reference proteome</keyword>
<protein>
    <submittedName>
        <fullName evidence="2">Uncharacterized protein</fullName>
    </submittedName>
</protein>
<reference evidence="2 3" key="1">
    <citation type="submission" date="2020-04" db="EMBL/GenBank/DDBJ databases">
        <authorList>
            <person name="De Canck E."/>
        </authorList>
    </citation>
    <scope>NUCLEOTIDE SEQUENCE [LARGE SCALE GENOMIC DNA]</scope>
    <source>
        <strain evidence="2 3">LMG 29542</strain>
    </source>
</reference>
<proteinExistence type="predicted"/>
<dbReference type="EMBL" id="CADIKH010000065">
    <property type="protein sequence ID" value="CAB3772945.1"/>
    <property type="molecule type" value="Genomic_DNA"/>
</dbReference>
<sequence length="191" mass="21274">MSYNGLHVPLDIGTWNCILVPANEYRSPSGDWLCFVKGDELQQLEADRRAFDLYFRPNYDFRSLIRGEIEAIRSFVRDLLKVAHWNLPTDNARIERMLKQSVRDGRVVPIVDRERRSPTHTYRPTPAPLRWPPSGGSSPAVQVTPYVGRLSAAESGGLAAVGTATAVERTSASDARNGSTSLALQWVRPAL</sequence>
<name>A0A6J5F6I9_9BURK</name>
<gene>
    <name evidence="2" type="ORF">LMG29542_07043</name>
</gene>
<organism evidence="2 3">
    <name type="scientific">Paraburkholderia humisilvae</name>
    <dbReference type="NCBI Taxonomy" id="627669"/>
    <lineage>
        <taxon>Bacteria</taxon>
        <taxon>Pseudomonadati</taxon>
        <taxon>Pseudomonadota</taxon>
        <taxon>Betaproteobacteria</taxon>
        <taxon>Burkholderiales</taxon>
        <taxon>Burkholderiaceae</taxon>
        <taxon>Paraburkholderia</taxon>
    </lineage>
</organism>
<dbReference type="RefSeq" id="WP_175232391.1">
    <property type="nucleotide sequence ID" value="NZ_CADIKH010000065.1"/>
</dbReference>
<feature type="region of interest" description="Disordered" evidence="1">
    <location>
        <begin position="114"/>
        <end position="137"/>
    </location>
</feature>
<dbReference type="Proteomes" id="UP000494363">
    <property type="component" value="Unassembled WGS sequence"/>
</dbReference>